<dbReference type="PIRSF" id="PIRSF036289">
    <property type="entry name" value="Glycosyl_hydrolase_malt_phosph"/>
    <property type="match status" value="1"/>
</dbReference>
<feature type="active site" description="Proton donor" evidence="5">
    <location>
        <position position="497"/>
    </location>
</feature>
<dbReference type="SUPFAM" id="SSF48208">
    <property type="entry name" value="Six-hairpin glycosidases"/>
    <property type="match status" value="1"/>
</dbReference>
<keyword evidence="2" id="KW-0328">Glycosyltransferase</keyword>
<evidence type="ECO:0000256" key="5">
    <source>
        <dbReference type="PIRSR" id="PIRSR036289-50"/>
    </source>
</evidence>
<dbReference type="Pfam" id="PF03632">
    <property type="entry name" value="Glyco_hydro_65m"/>
    <property type="match status" value="1"/>
</dbReference>
<feature type="domain" description="Glycoside hydrolase family 65 C-terminal" evidence="8">
    <location>
        <begin position="728"/>
        <end position="782"/>
    </location>
</feature>
<evidence type="ECO:0000256" key="4">
    <source>
        <dbReference type="ARBA" id="ARBA00023295"/>
    </source>
</evidence>
<dbReference type="Pfam" id="PF03633">
    <property type="entry name" value="Glyco_hydro_65C"/>
    <property type="match status" value="1"/>
</dbReference>
<dbReference type="InterPro" id="IPR037018">
    <property type="entry name" value="GH65_N"/>
</dbReference>
<evidence type="ECO:0000313" key="11">
    <source>
        <dbReference type="Proteomes" id="UP000198716"/>
    </source>
</evidence>
<dbReference type="FunFam" id="1.50.10.10:FF:000053">
    <property type="entry name" value="Putative glycosyl hydrolase"/>
    <property type="match status" value="1"/>
</dbReference>
<evidence type="ECO:0000256" key="2">
    <source>
        <dbReference type="ARBA" id="ARBA00022676"/>
    </source>
</evidence>
<feature type="domain" description="Glycoside hydrolase family 65 central catalytic" evidence="7">
    <location>
        <begin position="321"/>
        <end position="717"/>
    </location>
</feature>
<dbReference type="InterPro" id="IPR011013">
    <property type="entry name" value="Gal_mutarotase_sf_dom"/>
</dbReference>
<name>A0A1I1ZQN5_9ACTN</name>
<feature type="binding site" evidence="6">
    <location>
        <begin position="618"/>
        <end position="619"/>
    </location>
    <ligand>
        <name>substrate</name>
    </ligand>
</feature>
<feature type="domain" description="Glycoside hydrolase family 65 N-terminal" evidence="9">
    <location>
        <begin position="13"/>
        <end position="267"/>
    </location>
</feature>
<keyword evidence="11" id="KW-1185">Reference proteome</keyword>
<dbReference type="InterPro" id="IPR017045">
    <property type="entry name" value="Malt_Pase/Glycosyl_Hdrlase"/>
</dbReference>
<sequence>MNDPLSPHRLVFTDFDPADEKRREALCTLGNGYFATRGSAPEADDDGVHYPGTYVAGCYNRITSTVSGRELEHESLVNMPNWLALTFRIDDGPWLGPTVVEPLEHEQELDLERGILVRRARLRDGSGRTTRMVQRRFVHMSRPHLAGLETTLVPEDWSGTITFRCGLDGRVGNHGVERYGELNGRHLVDTHGNEVGENLVVLHARTSGSDIRVAEAARSRLFRDEVPLAGGGRTVHDEQAVFQEFTVDSNRLDEVRLEKIVALHTSRDSAIVEPVSEAVEAAREAEDFDELLSSHVAAWARLGDTFRCGLSTSAATRQAVRLHVFHLLQTVSPNTADLDVGVPARGLHGEAYRGHVFWDELFVLPTLTLRMPRVARALLRYRCRRLPRARRAARRAGLSGAMFPWQSGSNGREESQSWHLNPRSGRWLADHTHLQRHIGIAIAHNVWHYYQSTADEEFLAEQGAETILETTRFLASLATYEHGRDRYTINGIVGPDEYHTGYPDRDSPGIDNNAYTNVMTAWLCRTALRTLDELDDTRRAELTDQLDLDHSETDRWKHLSRRMYVPFHDDGIISQFEGYERLAELDWEDYRHRYGDISRLDRILEAENDSPNHYRASKQADVLMLFYLLSAEELERLLTTLGYAMPRDTIPRNIDYYLRRTSHGSTLSAVVHAWVLARANRRQALEFFDNVLAGDLHDVQRGTTAEGIHLAAMAGSIDLLQRCFAGIEVRDHTLVLNPLWPEELGALELAIRFRGHPVDITVTGRTAAVRTAPGSGKSPIRCACGSRTVMLGPGETAVFSLEHAEK</sequence>
<dbReference type="InterPro" id="IPR012341">
    <property type="entry name" value="6hp_glycosidase-like_sf"/>
</dbReference>
<dbReference type="InterPro" id="IPR008928">
    <property type="entry name" value="6-hairpin_glycosidase_sf"/>
</dbReference>
<dbReference type="Pfam" id="PF03636">
    <property type="entry name" value="Glyco_hydro_65N"/>
    <property type="match status" value="1"/>
</dbReference>
<protein>
    <submittedName>
        <fullName evidence="10">Trehalose 6-phosphate phosphatase</fullName>
    </submittedName>
</protein>
<dbReference type="AlphaFoldDB" id="A0A1I1ZQN5"/>
<dbReference type="EMBL" id="FOMZ01000011">
    <property type="protein sequence ID" value="SFE33688.1"/>
    <property type="molecule type" value="Genomic_DNA"/>
</dbReference>
<evidence type="ECO:0000259" key="9">
    <source>
        <dbReference type="Pfam" id="PF03636"/>
    </source>
</evidence>
<dbReference type="InterPro" id="IPR005195">
    <property type="entry name" value="Glyco_hydro_65_M"/>
</dbReference>
<proteinExistence type="inferred from homology"/>
<evidence type="ECO:0000259" key="8">
    <source>
        <dbReference type="Pfam" id="PF03633"/>
    </source>
</evidence>
<dbReference type="Gene3D" id="2.70.98.40">
    <property type="entry name" value="Glycoside hydrolase, family 65, N-terminal domain"/>
    <property type="match status" value="1"/>
</dbReference>
<dbReference type="GO" id="GO:0016757">
    <property type="term" value="F:glycosyltransferase activity"/>
    <property type="evidence" value="ECO:0007669"/>
    <property type="project" value="UniProtKB-KW"/>
</dbReference>
<evidence type="ECO:0000256" key="6">
    <source>
        <dbReference type="PIRSR" id="PIRSR036289-51"/>
    </source>
</evidence>
<dbReference type="InterPro" id="IPR005194">
    <property type="entry name" value="Glyco_hydro_65_C"/>
</dbReference>
<evidence type="ECO:0000256" key="3">
    <source>
        <dbReference type="ARBA" id="ARBA00022679"/>
    </source>
</evidence>
<comment type="similarity">
    <text evidence="1">Belongs to the glycosyl hydrolase 65 family.</text>
</comment>
<dbReference type="GO" id="GO:0005975">
    <property type="term" value="P:carbohydrate metabolic process"/>
    <property type="evidence" value="ECO:0007669"/>
    <property type="project" value="InterPro"/>
</dbReference>
<dbReference type="SUPFAM" id="SSF74650">
    <property type="entry name" value="Galactose mutarotase-like"/>
    <property type="match status" value="1"/>
</dbReference>
<dbReference type="Gene3D" id="1.50.10.10">
    <property type="match status" value="1"/>
</dbReference>
<dbReference type="GO" id="GO:0030246">
    <property type="term" value="F:carbohydrate binding"/>
    <property type="evidence" value="ECO:0007669"/>
    <property type="project" value="InterPro"/>
</dbReference>
<dbReference type="PANTHER" id="PTHR11051">
    <property type="entry name" value="GLYCOSYL HYDROLASE-RELATED"/>
    <property type="match status" value="1"/>
</dbReference>
<keyword evidence="4" id="KW-0326">Glycosidase</keyword>
<gene>
    <name evidence="10" type="ORF">SAMN04487819_11184</name>
</gene>
<keyword evidence="3" id="KW-0808">Transferase</keyword>
<dbReference type="GO" id="GO:0004553">
    <property type="term" value="F:hydrolase activity, hydrolyzing O-glycosyl compounds"/>
    <property type="evidence" value="ECO:0007669"/>
    <property type="project" value="TreeGrafter"/>
</dbReference>
<dbReference type="Gene3D" id="2.60.420.10">
    <property type="entry name" value="Maltose phosphorylase, domain 3"/>
    <property type="match status" value="1"/>
</dbReference>
<evidence type="ECO:0000313" key="10">
    <source>
        <dbReference type="EMBL" id="SFE33688.1"/>
    </source>
</evidence>
<feature type="binding site" evidence="6">
    <location>
        <begin position="358"/>
        <end position="359"/>
    </location>
    <ligand>
        <name>substrate</name>
    </ligand>
</feature>
<reference evidence="11" key="1">
    <citation type="submission" date="2016-10" db="EMBL/GenBank/DDBJ databases">
        <authorList>
            <person name="Varghese N."/>
            <person name="Submissions S."/>
        </authorList>
    </citation>
    <scope>NUCLEOTIDE SEQUENCE [LARGE SCALE GENOMIC DNA]</scope>
    <source>
        <strain evidence="11">DSM 45004</strain>
    </source>
</reference>
<accession>A0A1I1ZQN5</accession>
<organism evidence="10 11">
    <name type="scientific">Actinopolyspora alba</name>
    <dbReference type="NCBI Taxonomy" id="673379"/>
    <lineage>
        <taxon>Bacteria</taxon>
        <taxon>Bacillati</taxon>
        <taxon>Actinomycetota</taxon>
        <taxon>Actinomycetes</taxon>
        <taxon>Actinopolysporales</taxon>
        <taxon>Actinopolysporaceae</taxon>
        <taxon>Actinopolyspora</taxon>
        <taxon>Actinopolyspora alba group</taxon>
    </lineage>
</organism>
<evidence type="ECO:0000256" key="1">
    <source>
        <dbReference type="ARBA" id="ARBA00006768"/>
    </source>
</evidence>
<dbReference type="PANTHER" id="PTHR11051:SF8">
    <property type="entry name" value="PROTEIN-GLUCOSYLGALACTOSYLHYDROXYLYSINE GLUCOSIDASE"/>
    <property type="match status" value="1"/>
</dbReference>
<dbReference type="RefSeq" id="WP_092928343.1">
    <property type="nucleotide sequence ID" value="NZ_FOMZ01000011.1"/>
</dbReference>
<evidence type="ECO:0000259" key="7">
    <source>
        <dbReference type="Pfam" id="PF03632"/>
    </source>
</evidence>
<dbReference type="Proteomes" id="UP000198716">
    <property type="component" value="Unassembled WGS sequence"/>
</dbReference>
<dbReference type="InterPro" id="IPR005196">
    <property type="entry name" value="Glyco_hydro_65_N"/>
</dbReference>
<keyword evidence="4" id="KW-0378">Hydrolase</keyword>